<keyword evidence="1" id="KW-1133">Transmembrane helix</keyword>
<evidence type="ECO:0000313" key="3">
    <source>
        <dbReference type="Proteomes" id="UP000077465"/>
    </source>
</evidence>
<keyword evidence="1" id="KW-0812">Transmembrane</keyword>
<keyword evidence="1" id="KW-0472">Membrane</keyword>
<organism evidence="2 3">
    <name type="scientific">Moraxella bovoculi</name>
    <dbReference type="NCBI Taxonomy" id="386891"/>
    <lineage>
        <taxon>Bacteria</taxon>
        <taxon>Pseudomonadati</taxon>
        <taxon>Pseudomonadota</taxon>
        <taxon>Gammaproteobacteria</taxon>
        <taxon>Moraxellales</taxon>
        <taxon>Moraxellaceae</taxon>
        <taxon>Moraxella</taxon>
    </lineage>
</organism>
<gene>
    <name evidence="2" type="ORF">AAX06_10130</name>
</gene>
<proteinExistence type="predicted"/>
<sequence length="168" mass="18252">MGNLQNPNNATPDTTSPGNTTPNNNVGALALTAVGSVLLVWLGLFIGFMIGSMVFGLFFGMILSYLILIMVKAQKAVWTLVVLIFLITNIIALIIFLSKPIDLTHSPIFILILIDILIYTLTALMLFDFCGFKNLWAKIGIGIFFLLLFGLPSLFGMIVLLAVVSVTV</sequence>
<feature type="transmembrane region" description="Helical" evidence="1">
    <location>
        <begin position="26"/>
        <end position="46"/>
    </location>
</feature>
<dbReference type="AlphaFoldDB" id="A0AAC8TAA7"/>
<name>A0AAC8TAA7_9GAMM</name>
<feature type="transmembrane region" description="Helical" evidence="1">
    <location>
        <begin position="108"/>
        <end position="127"/>
    </location>
</feature>
<evidence type="ECO:0000313" key="2">
    <source>
        <dbReference type="EMBL" id="AKG08436.1"/>
    </source>
</evidence>
<dbReference type="Proteomes" id="UP000077465">
    <property type="component" value="Chromosome"/>
</dbReference>
<protein>
    <submittedName>
        <fullName evidence="2">Uncharacterized protein</fullName>
    </submittedName>
</protein>
<reference evidence="2 3" key="1">
    <citation type="submission" date="2015-05" db="EMBL/GenBank/DDBJ databases">
        <authorList>
            <person name="Dickey A."/>
            <person name="Clawson M."/>
            <person name="Bono J."/>
            <person name="Loy J.D."/>
        </authorList>
    </citation>
    <scope>NUCLEOTIDE SEQUENCE [LARGE SCALE GENOMIC DNA]</scope>
    <source>
        <strain evidence="2 3">22581</strain>
    </source>
</reference>
<feature type="transmembrane region" description="Helical" evidence="1">
    <location>
        <begin position="77"/>
        <end position="96"/>
    </location>
</feature>
<feature type="transmembrane region" description="Helical" evidence="1">
    <location>
        <begin position="53"/>
        <end position="71"/>
    </location>
</feature>
<feature type="transmembrane region" description="Helical" evidence="1">
    <location>
        <begin position="139"/>
        <end position="164"/>
    </location>
</feature>
<accession>A0AAC8TAA7</accession>
<dbReference type="EMBL" id="CP011376">
    <property type="protein sequence ID" value="AKG08436.1"/>
    <property type="molecule type" value="Genomic_DNA"/>
</dbReference>
<evidence type="ECO:0000256" key="1">
    <source>
        <dbReference type="SAM" id="Phobius"/>
    </source>
</evidence>